<feature type="non-terminal residue" evidence="1">
    <location>
        <position position="1"/>
    </location>
</feature>
<reference evidence="1 2" key="1">
    <citation type="submission" date="2021-07" db="EMBL/GenBank/DDBJ databases">
        <authorList>
            <consortium name="Genoscope - CEA"/>
            <person name="William W."/>
        </authorList>
    </citation>
    <scope>NUCLEOTIDE SEQUENCE [LARGE SCALE GENOMIC DNA]</scope>
</reference>
<evidence type="ECO:0000313" key="1">
    <source>
        <dbReference type="EMBL" id="CAG7905903.1"/>
    </source>
</evidence>
<dbReference type="Gramene" id="A04p08040.2_BraZ1">
    <property type="protein sequence ID" value="A04p08040.2_BraZ1.CDS"/>
    <property type="gene ID" value="A04g08040.2_BraZ1"/>
</dbReference>
<gene>
    <name evidence="1" type="ORF">BRAPAZ1V2_A04P08040.2</name>
</gene>
<protein>
    <submittedName>
        <fullName evidence="1">Uncharacterized protein</fullName>
    </submittedName>
</protein>
<dbReference type="Proteomes" id="UP000694005">
    <property type="component" value="Chromosome A04"/>
</dbReference>
<dbReference type="EMBL" id="LS974620">
    <property type="protein sequence ID" value="CAG7905903.1"/>
    <property type="molecule type" value="Genomic_DNA"/>
</dbReference>
<proteinExistence type="predicted"/>
<organism evidence="1 2">
    <name type="scientific">Brassica campestris</name>
    <name type="common">Field mustard</name>
    <dbReference type="NCBI Taxonomy" id="3711"/>
    <lineage>
        <taxon>Eukaryota</taxon>
        <taxon>Viridiplantae</taxon>
        <taxon>Streptophyta</taxon>
        <taxon>Embryophyta</taxon>
        <taxon>Tracheophyta</taxon>
        <taxon>Spermatophyta</taxon>
        <taxon>Magnoliopsida</taxon>
        <taxon>eudicotyledons</taxon>
        <taxon>Gunneridae</taxon>
        <taxon>Pentapetalae</taxon>
        <taxon>rosids</taxon>
        <taxon>malvids</taxon>
        <taxon>Brassicales</taxon>
        <taxon>Brassicaceae</taxon>
        <taxon>Brassiceae</taxon>
        <taxon>Brassica</taxon>
    </lineage>
</organism>
<name>A0A8D9MBN4_BRACM</name>
<evidence type="ECO:0000313" key="2">
    <source>
        <dbReference type="Proteomes" id="UP000694005"/>
    </source>
</evidence>
<dbReference type="AlphaFoldDB" id="A0A8D9MBN4"/>
<accession>A0A8D9MBN4</accession>
<sequence length="76" mass="8664">VTTLCSYCIIWLQGEPSQDGSVPPKADSEMEVLDEKVSKQILKESHDSKPSKYLTMDMLGKALRIHGKNRNLLKWF</sequence>